<dbReference type="AlphaFoldDB" id="A0A840FQS5"/>
<proteinExistence type="predicted"/>
<evidence type="ECO:0000313" key="1">
    <source>
        <dbReference type="EMBL" id="MBB4224936.1"/>
    </source>
</evidence>
<organism evidence="1 2">
    <name type="scientific">Variovorax guangxiensis</name>
    <dbReference type="NCBI Taxonomy" id="1775474"/>
    <lineage>
        <taxon>Bacteria</taxon>
        <taxon>Pseudomonadati</taxon>
        <taxon>Pseudomonadota</taxon>
        <taxon>Betaproteobacteria</taxon>
        <taxon>Burkholderiales</taxon>
        <taxon>Comamonadaceae</taxon>
        <taxon>Variovorax</taxon>
    </lineage>
</organism>
<dbReference type="EMBL" id="JACIFZ010000009">
    <property type="protein sequence ID" value="MBB4224936.1"/>
    <property type="molecule type" value="Genomic_DNA"/>
</dbReference>
<dbReference type="Proteomes" id="UP000524450">
    <property type="component" value="Unassembled WGS sequence"/>
</dbReference>
<name>A0A840FQS5_9BURK</name>
<reference evidence="1 2" key="1">
    <citation type="submission" date="2020-08" db="EMBL/GenBank/DDBJ databases">
        <title>Genomic Encyclopedia of Type Strains, Phase IV (KMG-V): Genome sequencing to study the core and pangenomes of soil and plant-associated prokaryotes.</title>
        <authorList>
            <person name="Whitman W."/>
        </authorList>
    </citation>
    <scope>NUCLEOTIDE SEQUENCE [LARGE SCALE GENOMIC DNA]</scope>
    <source>
        <strain evidence="1 2">34/80</strain>
    </source>
</reference>
<accession>A0A840FQS5</accession>
<evidence type="ECO:0000313" key="2">
    <source>
        <dbReference type="Proteomes" id="UP000524450"/>
    </source>
</evidence>
<comment type="caution">
    <text evidence="1">The sequence shown here is derived from an EMBL/GenBank/DDBJ whole genome shotgun (WGS) entry which is preliminary data.</text>
</comment>
<gene>
    <name evidence="1" type="ORF">GGD71_005745</name>
</gene>
<protein>
    <submittedName>
        <fullName evidence="1">Uncharacterized protein</fullName>
    </submittedName>
</protein>
<sequence length="30" mass="3284">MQILTEMIHYGIAKTAQFAVSRGVGDFVEA</sequence>